<dbReference type="AlphaFoldDB" id="A0AAX4H4Q5"/>
<comment type="subcellular location">
    <subcellularLocation>
        <location evidence="1">Nucleus</location>
    </subcellularLocation>
</comment>
<evidence type="ECO:0000256" key="4">
    <source>
        <dbReference type="ARBA" id="ARBA00023242"/>
    </source>
</evidence>
<dbReference type="RefSeq" id="XP_062875804.1">
    <property type="nucleotide sequence ID" value="XM_063019734.1"/>
</dbReference>
<evidence type="ECO:0000256" key="6">
    <source>
        <dbReference type="ARBA" id="ARBA00040136"/>
    </source>
</evidence>
<reference evidence="8 9" key="1">
    <citation type="submission" date="2023-10" db="EMBL/GenBank/DDBJ databases">
        <title>Draft Genome Sequence of Candida saopaulonensis from a very Premature Infant with Sepsis.</title>
        <authorList>
            <person name="Ning Y."/>
            <person name="Dai R."/>
            <person name="Xiao M."/>
            <person name="Xu Y."/>
            <person name="Yan Q."/>
            <person name="Zhang L."/>
        </authorList>
    </citation>
    <scope>NUCLEOTIDE SEQUENCE [LARGE SCALE GENOMIC DNA]</scope>
    <source>
        <strain evidence="8 9">19XY460</strain>
    </source>
</reference>
<keyword evidence="9" id="KW-1185">Reference proteome</keyword>
<dbReference type="EMBL" id="CP138894">
    <property type="protein sequence ID" value="WPK23418.1"/>
    <property type="molecule type" value="Genomic_DNA"/>
</dbReference>
<gene>
    <name evidence="8" type="ORF">PUMCH_000658</name>
</gene>
<dbReference type="KEGG" id="asau:88171726"/>
<dbReference type="PANTHER" id="PTHR11380:SF5">
    <property type="entry name" value="TRANSCRIPTION INITIATION FACTOR TFIID SUBUNIT 13"/>
    <property type="match status" value="1"/>
</dbReference>
<keyword evidence="3" id="KW-0804">Transcription</keyword>
<dbReference type="InterPro" id="IPR009072">
    <property type="entry name" value="Histone-fold"/>
</dbReference>
<dbReference type="GO" id="GO:0005669">
    <property type="term" value="C:transcription factor TFIID complex"/>
    <property type="evidence" value="ECO:0007669"/>
    <property type="project" value="TreeGrafter"/>
</dbReference>
<evidence type="ECO:0000256" key="7">
    <source>
        <dbReference type="SAM" id="MobiDB-lite"/>
    </source>
</evidence>
<dbReference type="PANTHER" id="PTHR11380">
    <property type="entry name" value="TRANSCRIPTION INITIATION FACTOR TFIID/SUPT3-RELATED"/>
    <property type="match status" value="1"/>
</dbReference>
<accession>A0AAX4H4Q5</accession>
<feature type="compositionally biased region" description="Basic residues" evidence="7">
    <location>
        <begin position="135"/>
        <end position="147"/>
    </location>
</feature>
<evidence type="ECO:0000256" key="2">
    <source>
        <dbReference type="ARBA" id="ARBA00023015"/>
    </source>
</evidence>
<evidence type="ECO:0000313" key="9">
    <source>
        <dbReference type="Proteomes" id="UP001338582"/>
    </source>
</evidence>
<keyword evidence="2" id="KW-0805">Transcription regulation</keyword>
<evidence type="ECO:0000313" key="8">
    <source>
        <dbReference type="EMBL" id="WPK23418.1"/>
    </source>
</evidence>
<dbReference type="GO" id="GO:0051123">
    <property type="term" value="P:RNA polymerase II preinitiation complex assembly"/>
    <property type="evidence" value="ECO:0007669"/>
    <property type="project" value="TreeGrafter"/>
</dbReference>
<organism evidence="8 9">
    <name type="scientific">Australozyma saopauloensis</name>
    <dbReference type="NCBI Taxonomy" id="291208"/>
    <lineage>
        <taxon>Eukaryota</taxon>
        <taxon>Fungi</taxon>
        <taxon>Dikarya</taxon>
        <taxon>Ascomycota</taxon>
        <taxon>Saccharomycotina</taxon>
        <taxon>Pichiomycetes</taxon>
        <taxon>Metschnikowiaceae</taxon>
        <taxon>Australozyma</taxon>
    </lineage>
</organism>
<proteinExistence type="inferred from homology"/>
<name>A0AAX4H4Q5_9ASCO</name>
<dbReference type="GeneID" id="88171726"/>
<dbReference type="Proteomes" id="UP001338582">
    <property type="component" value="Chromosome 1"/>
</dbReference>
<dbReference type="GO" id="GO:0046982">
    <property type="term" value="F:protein heterodimerization activity"/>
    <property type="evidence" value="ECO:0007669"/>
    <property type="project" value="InterPro"/>
</dbReference>
<evidence type="ECO:0000256" key="3">
    <source>
        <dbReference type="ARBA" id="ARBA00023163"/>
    </source>
</evidence>
<dbReference type="Gene3D" id="1.10.20.10">
    <property type="entry name" value="Histone, subunit A"/>
    <property type="match status" value="1"/>
</dbReference>
<evidence type="ECO:0000256" key="5">
    <source>
        <dbReference type="ARBA" id="ARBA00038392"/>
    </source>
</evidence>
<comment type="similarity">
    <text evidence="5">Belongs to the TAF13 family.</text>
</comment>
<dbReference type="InterPro" id="IPR003195">
    <property type="entry name" value="TFIID_TAF13"/>
</dbReference>
<keyword evidence="4" id="KW-0539">Nucleus</keyword>
<protein>
    <recommendedName>
        <fullName evidence="6">Transcription initiation factor TFIID subunit 13</fullName>
    </recommendedName>
</protein>
<sequence>MYPYRNQIQPRRRKRQLFNKDIENLLYAMGDGPVSLESTVACLEDCLVDYLTDLAHEALRYAKSQGRSRVKIDDLPFALRHDPMKLGRMNYMRDQLIKIEKAKKMYDTNNVNEKELFADDDDEGDDEDGEERAKKTAKKPKKKKPKKGIVSFDDSGSE</sequence>
<feature type="region of interest" description="Disordered" evidence="7">
    <location>
        <begin position="110"/>
        <end position="158"/>
    </location>
</feature>
<dbReference type="SUPFAM" id="SSF47113">
    <property type="entry name" value="Histone-fold"/>
    <property type="match status" value="2"/>
</dbReference>
<feature type="compositionally biased region" description="Acidic residues" evidence="7">
    <location>
        <begin position="118"/>
        <end position="130"/>
    </location>
</feature>
<evidence type="ECO:0000256" key="1">
    <source>
        <dbReference type="ARBA" id="ARBA00004123"/>
    </source>
</evidence>
<dbReference type="Pfam" id="PF02269">
    <property type="entry name" value="TFIID-18kDa"/>
    <property type="match status" value="1"/>
</dbReference>